<accession>A0A8H6U4C7</accession>
<comment type="caution">
    <text evidence="2">The sequence shown here is derived from an EMBL/GenBank/DDBJ whole genome shotgun (WGS) entry which is preliminary data.</text>
</comment>
<dbReference type="Proteomes" id="UP000654918">
    <property type="component" value="Unassembled WGS sequence"/>
</dbReference>
<feature type="region of interest" description="Disordered" evidence="1">
    <location>
        <begin position="121"/>
        <end position="145"/>
    </location>
</feature>
<dbReference type="EMBL" id="WIGO01000008">
    <property type="protein sequence ID" value="KAF6840191.1"/>
    <property type="molecule type" value="Genomic_DNA"/>
</dbReference>
<feature type="region of interest" description="Disordered" evidence="1">
    <location>
        <begin position="1"/>
        <end position="36"/>
    </location>
</feature>
<reference evidence="2" key="1">
    <citation type="journal article" date="2020" name="Phytopathology">
        <title>Genome Sequence Resources of Colletotrichum truncatum, C. plurivorum, C. musicola, and C. sojae: Four Species Pathogenic to Soybean (Glycine max).</title>
        <authorList>
            <person name="Rogerio F."/>
            <person name="Boufleur T.R."/>
            <person name="Ciampi-Guillardi M."/>
            <person name="Sukno S.A."/>
            <person name="Thon M.R."/>
            <person name="Massola Junior N.S."/>
            <person name="Baroncelli R."/>
        </authorList>
    </citation>
    <scope>NUCLEOTIDE SEQUENCE</scope>
    <source>
        <strain evidence="2">LFN00145</strain>
    </source>
</reference>
<evidence type="ECO:0000313" key="3">
    <source>
        <dbReference type="Proteomes" id="UP000654918"/>
    </source>
</evidence>
<protein>
    <submittedName>
        <fullName evidence="2">Uncharacterized protein</fullName>
    </submittedName>
</protein>
<evidence type="ECO:0000256" key="1">
    <source>
        <dbReference type="SAM" id="MobiDB-lite"/>
    </source>
</evidence>
<evidence type="ECO:0000313" key="2">
    <source>
        <dbReference type="EMBL" id="KAF6840191.1"/>
    </source>
</evidence>
<sequence length="262" mass="27964">MATYRWEGEVEAKAGEPDPEDDIVGEDGRRAGGSWSTTDLERGFAEAIRSAMDYAMRQGPLGALLAVGREVYVDAIAKVRPTTSNAHQPQAAPIRYLLLVPARFFSNQAHCTLGAATACRPPPQHSGGDIPVALSLGSSSPKPTPPSYVMIRSPRALPVTSSVWVRPGANRGRAVLLQHATDACPPFKTRLPASVPNCVRPRSASMAPHSSALMAFGRSGVPVHLADSPVRETAPLAARVEWREMDGIYDFSYAIKGLLDGA</sequence>
<proteinExistence type="predicted"/>
<name>A0A8H6U4C7_9PEZI</name>
<organism evidence="2 3">
    <name type="scientific">Colletotrichum plurivorum</name>
    <dbReference type="NCBI Taxonomy" id="2175906"/>
    <lineage>
        <taxon>Eukaryota</taxon>
        <taxon>Fungi</taxon>
        <taxon>Dikarya</taxon>
        <taxon>Ascomycota</taxon>
        <taxon>Pezizomycotina</taxon>
        <taxon>Sordariomycetes</taxon>
        <taxon>Hypocreomycetidae</taxon>
        <taxon>Glomerellales</taxon>
        <taxon>Glomerellaceae</taxon>
        <taxon>Colletotrichum</taxon>
        <taxon>Colletotrichum orchidearum species complex</taxon>
    </lineage>
</organism>
<dbReference type="AlphaFoldDB" id="A0A8H6U4C7"/>
<feature type="compositionally biased region" description="Basic and acidic residues" evidence="1">
    <location>
        <begin position="1"/>
        <end position="16"/>
    </location>
</feature>
<keyword evidence="3" id="KW-1185">Reference proteome</keyword>
<gene>
    <name evidence="2" type="ORF">CPLU01_01215</name>
</gene>